<dbReference type="InterPro" id="IPR012788">
    <property type="entry name" value="Decarb_PcaC"/>
</dbReference>
<dbReference type="GO" id="GO:0047575">
    <property type="term" value="F:4-carboxymuconolactone decarboxylase activity"/>
    <property type="evidence" value="ECO:0007669"/>
    <property type="project" value="UniProtKB-EC"/>
</dbReference>
<dbReference type="InterPro" id="IPR029032">
    <property type="entry name" value="AhpD-like"/>
</dbReference>
<evidence type="ECO:0000313" key="3">
    <source>
        <dbReference type="Proteomes" id="UP000259465"/>
    </source>
</evidence>
<name>A0AAD0RQF3_9NEIS</name>
<keyword evidence="3" id="KW-1185">Reference proteome</keyword>
<reference evidence="2 3" key="1">
    <citation type="submission" date="2018-08" db="EMBL/GenBank/DDBJ databases">
        <title>Complete genome sequence of JP2-74.</title>
        <authorList>
            <person name="Wu L."/>
        </authorList>
    </citation>
    <scope>NUCLEOTIDE SEQUENCE [LARGE SCALE GENOMIC DNA]</scope>
    <source>
        <strain evidence="2 3">JP2-74</strain>
    </source>
</reference>
<dbReference type="RefSeq" id="WP_118267686.1">
    <property type="nucleotide sequence ID" value="NZ_CP031968.1"/>
</dbReference>
<protein>
    <submittedName>
        <fullName evidence="2">4-carboxymuconolactone decarboxylase</fullName>
        <ecNumber evidence="2">4.1.1.44</ecNumber>
    </submittedName>
</protein>
<gene>
    <name evidence="2" type="primary">pcaC</name>
    <name evidence="2" type="ORF">D1345_11005</name>
</gene>
<dbReference type="InterPro" id="IPR052512">
    <property type="entry name" value="4CMD/NDH-1_regulator"/>
</dbReference>
<sequence>MNEQERLRQGEGIRREVLGDAHVDRSQAGRNDFNGDFLDLITRYAWGEIWDRPGLSRRQRSLITIAMLAVLGREAELKLHLRAARNNGVSREELKETLLQVAIYGGVPAANTAFQLAEEALAASYCDGGDGSGA</sequence>
<dbReference type="Pfam" id="PF02627">
    <property type="entry name" value="CMD"/>
    <property type="match status" value="1"/>
</dbReference>
<dbReference type="EMBL" id="CP031968">
    <property type="protein sequence ID" value="AXT46685.1"/>
    <property type="molecule type" value="Genomic_DNA"/>
</dbReference>
<dbReference type="AlphaFoldDB" id="A0AAD0RQF3"/>
<proteinExistence type="predicted"/>
<dbReference type="Proteomes" id="UP000259465">
    <property type="component" value="Chromosome"/>
</dbReference>
<evidence type="ECO:0000259" key="1">
    <source>
        <dbReference type="Pfam" id="PF02627"/>
    </source>
</evidence>
<dbReference type="NCBIfam" id="TIGR02425">
    <property type="entry name" value="decarb_PcaC"/>
    <property type="match status" value="1"/>
</dbReference>
<dbReference type="GO" id="GO:0051920">
    <property type="term" value="F:peroxiredoxin activity"/>
    <property type="evidence" value="ECO:0007669"/>
    <property type="project" value="InterPro"/>
</dbReference>
<dbReference type="SUPFAM" id="SSF69118">
    <property type="entry name" value="AhpD-like"/>
    <property type="match status" value="1"/>
</dbReference>
<keyword evidence="2" id="KW-0456">Lyase</keyword>
<dbReference type="EC" id="4.1.1.44" evidence="2"/>
<organism evidence="2 3">
    <name type="scientific">Chromobacterium rhizoryzae</name>
    <dbReference type="NCBI Taxonomy" id="1778675"/>
    <lineage>
        <taxon>Bacteria</taxon>
        <taxon>Pseudomonadati</taxon>
        <taxon>Pseudomonadota</taxon>
        <taxon>Betaproteobacteria</taxon>
        <taxon>Neisseriales</taxon>
        <taxon>Chromobacteriaceae</taxon>
        <taxon>Chromobacterium</taxon>
    </lineage>
</organism>
<dbReference type="PANTHER" id="PTHR33570">
    <property type="entry name" value="4-CARBOXYMUCONOLACTONE DECARBOXYLASE FAMILY PROTEIN"/>
    <property type="match status" value="1"/>
</dbReference>
<feature type="domain" description="Carboxymuconolactone decarboxylase-like" evidence="1">
    <location>
        <begin position="36"/>
        <end position="119"/>
    </location>
</feature>
<dbReference type="InterPro" id="IPR003779">
    <property type="entry name" value="CMD-like"/>
</dbReference>
<dbReference type="PANTHER" id="PTHR33570:SF2">
    <property type="entry name" value="CARBOXYMUCONOLACTONE DECARBOXYLASE-LIKE DOMAIN-CONTAINING PROTEIN"/>
    <property type="match status" value="1"/>
</dbReference>
<dbReference type="Gene3D" id="1.20.1290.10">
    <property type="entry name" value="AhpD-like"/>
    <property type="match status" value="1"/>
</dbReference>
<accession>A0AAD0RQF3</accession>
<evidence type="ECO:0000313" key="2">
    <source>
        <dbReference type="EMBL" id="AXT46685.1"/>
    </source>
</evidence>
<dbReference type="KEGG" id="crz:D1345_11005"/>